<sequence>MLKTTMSQVKHTANTVYVVVDMLVIGAPFRVFHMFFPITLGSCYAIFNAIYFLNDGPTRMFGDEEGARHLAYNFLSWHKPVEAIITCVVAMFLCVIAQIVLFVLFRLRVCVWQKLYGDCEGRMDSELQNIVVMSQSASYNTIDEGLEEKRVAEKRPVK</sequence>
<dbReference type="EMBL" id="JACVVK020000223">
    <property type="protein sequence ID" value="KAK7483684.1"/>
    <property type="molecule type" value="Genomic_DNA"/>
</dbReference>
<dbReference type="InterPro" id="IPR049352">
    <property type="entry name" value="Rost"/>
</dbReference>
<keyword evidence="1" id="KW-0472">Membrane</keyword>
<name>A0ABD0K989_9CAEN</name>
<protein>
    <recommendedName>
        <fullName evidence="4">Protein rolling stone</fullName>
    </recommendedName>
</protein>
<keyword evidence="1" id="KW-1133">Transmembrane helix</keyword>
<evidence type="ECO:0000313" key="3">
    <source>
        <dbReference type="Proteomes" id="UP001519460"/>
    </source>
</evidence>
<feature type="transmembrane region" description="Helical" evidence="1">
    <location>
        <begin position="83"/>
        <end position="105"/>
    </location>
</feature>
<dbReference type="Proteomes" id="UP001519460">
    <property type="component" value="Unassembled WGS sequence"/>
</dbReference>
<evidence type="ECO:0008006" key="4">
    <source>
        <dbReference type="Google" id="ProtNLM"/>
    </source>
</evidence>
<dbReference type="Pfam" id="PF21534">
    <property type="entry name" value="Rost"/>
    <property type="match status" value="1"/>
</dbReference>
<dbReference type="PANTHER" id="PTHR12242:SF1">
    <property type="entry name" value="MYND-TYPE DOMAIN-CONTAINING PROTEIN"/>
    <property type="match status" value="1"/>
</dbReference>
<gene>
    <name evidence="2" type="ORF">BaRGS_00025117</name>
</gene>
<evidence type="ECO:0000256" key="1">
    <source>
        <dbReference type="SAM" id="Phobius"/>
    </source>
</evidence>
<comment type="caution">
    <text evidence="2">The sequence shown here is derived from an EMBL/GenBank/DDBJ whole genome shotgun (WGS) entry which is preliminary data.</text>
</comment>
<evidence type="ECO:0000313" key="2">
    <source>
        <dbReference type="EMBL" id="KAK7483684.1"/>
    </source>
</evidence>
<keyword evidence="1" id="KW-0812">Transmembrane</keyword>
<dbReference type="AlphaFoldDB" id="A0ABD0K989"/>
<dbReference type="PANTHER" id="PTHR12242">
    <property type="entry name" value="OS02G0130600 PROTEIN-RELATED"/>
    <property type="match status" value="1"/>
</dbReference>
<proteinExistence type="predicted"/>
<organism evidence="2 3">
    <name type="scientific">Batillaria attramentaria</name>
    <dbReference type="NCBI Taxonomy" id="370345"/>
    <lineage>
        <taxon>Eukaryota</taxon>
        <taxon>Metazoa</taxon>
        <taxon>Spiralia</taxon>
        <taxon>Lophotrochozoa</taxon>
        <taxon>Mollusca</taxon>
        <taxon>Gastropoda</taxon>
        <taxon>Caenogastropoda</taxon>
        <taxon>Sorbeoconcha</taxon>
        <taxon>Cerithioidea</taxon>
        <taxon>Batillariidae</taxon>
        <taxon>Batillaria</taxon>
    </lineage>
</organism>
<reference evidence="2 3" key="1">
    <citation type="journal article" date="2023" name="Sci. Data">
        <title>Genome assembly of the Korean intertidal mud-creeper Batillaria attramentaria.</title>
        <authorList>
            <person name="Patra A.K."/>
            <person name="Ho P.T."/>
            <person name="Jun S."/>
            <person name="Lee S.J."/>
            <person name="Kim Y."/>
            <person name="Won Y.J."/>
        </authorList>
    </citation>
    <scope>NUCLEOTIDE SEQUENCE [LARGE SCALE GENOMIC DNA]</scope>
    <source>
        <strain evidence="2">Wonlab-2016</strain>
    </source>
</reference>
<accession>A0ABD0K989</accession>
<feature type="transmembrane region" description="Helical" evidence="1">
    <location>
        <begin position="31"/>
        <end position="53"/>
    </location>
</feature>
<keyword evidence="3" id="KW-1185">Reference proteome</keyword>